<reference evidence="2" key="2">
    <citation type="journal article" date="2023" name="IMA Fungus">
        <title>Comparative genomic study of the Penicillium genus elucidates a diverse pangenome and 15 lateral gene transfer events.</title>
        <authorList>
            <person name="Petersen C."/>
            <person name="Sorensen T."/>
            <person name="Nielsen M.R."/>
            <person name="Sondergaard T.E."/>
            <person name="Sorensen J.L."/>
            <person name="Fitzpatrick D.A."/>
            <person name="Frisvad J.C."/>
            <person name="Nielsen K.L."/>
        </authorList>
    </citation>
    <scope>NUCLEOTIDE SEQUENCE</scope>
    <source>
        <strain evidence="2">IBT 16849</strain>
    </source>
</reference>
<proteinExistence type="predicted"/>
<accession>A0A9W9MSF3</accession>
<reference evidence="2" key="1">
    <citation type="submission" date="2022-11" db="EMBL/GenBank/DDBJ databases">
        <authorList>
            <person name="Petersen C."/>
        </authorList>
    </citation>
    <scope>NUCLEOTIDE SEQUENCE</scope>
    <source>
        <strain evidence="2">IBT 16849</strain>
    </source>
</reference>
<dbReference type="EMBL" id="JAPQKP010000002">
    <property type="protein sequence ID" value="KAJ5206669.1"/>
    <property type="molecule type" value="Genomic_DNA"/>
</dbReference>
<dbReference type="Proteomes" id="UP001150879">
    <property type="component" value="Unassembled WGS sequence"/>
</dbReference>
<evidence type="ECO:0000313" key="2">
    <source>
        <dbReference type="EMBL" id="KAJ5206669.1"/>
    </source>
</evidence>
<keyword evidence="3" id="KW-1185">Reference proteome</keyword>
<organism evidence="2 3">
    <name type="scientific">Penicillium cf. griseofulvum</name>
    <dbReference type="NCBI Taxonomy" id="2972120"/>
    <lineage>
        <taxon>Eukaryota</taxon>
        <taxon>Fungi</taxon>
        <taxon>Dikarya</taxon>
        <taxon>Ascomycota</taxon>
        <taxon>Pezizomycotina</taxon>
        <taxon>Eurotiomycetes</taxon>
        <taxon>Eurotiomycetidae</taxon>
        <taxon>Eurotiales</taxon>
        <taxon>Aspergillaceae</taxon>
        <taxon>Penicillium</taxon>
    </lineage>
</organism>
<evidence type="ECO:0000256" key="1">
    <source>
        <dbReference type="SAM" id="MobiDB-lite"/>
    </source>
</evidence>
<sequence length="71" mass="8225">MELFPAARQSESRNGLEVPRHPQEPRLVALDSATHFFHPGVGFEWDERVEDEGGFNCREGKGRRRQFRMAV</sequence>
<evidence type="ECO:0000313" key="3">
    <source>
        <dbReference type="Proteomes" id="UP001150879"/>
    </source>
</evidence>
<comment type="caution">
    <text evidence="2">The sequence shown here is derived from an EMBL/GenBank/DDBJ whole genome shotgun (WGS) entry which is preliminary data.</text>
</comment>
<feature type="region of interest" description="Disordered" evidence="1">
    <location>
        <begin position="1"/>
        <end position="22"/>
    </location>
</feature>
<gene>
    <name evidence="2" type="ORF">N7472_003117</name>
</gene>
<protein>
    <submittedName>
        <fullName evidence="2">Uncharacterized protein</fullName>
    </submittedName>
</protein>
<name>A0A9W9MSF3_9EURO</name>
<dbReference type="AlphaFoldDB" id="A0A9W9MSF3"/>